<keyword evidence="3" id="KW-1185">Reference proteome</keyword>
<evidence type="ECO:0000313" key="2">
    <source>
        <dbReference type="EMBL" id="GIY34198.1"/>
    </source>
</evidence>
<accession>A0AAV4SIF7</accession>
<feature type="region of interest" description="Disordered" evidence="1">
    <location>
        <begin position="1"/>
        <end position="34"/>
    </location>
</feature>
<organism evidence="2 3">
    <name type="scientific">Caerostris darwini</name>
    <dbReference type="NCBI Taxonomy" id="1538125"/>
    <lineage>
        <taxon>Eukaryota</taxon>
        <taxon>Metazoa</taxon>
        <taxon>Ecdysozoa</taxon>
        <taxon>Arthropoda</taxon>
        <taxon>Chelicerata</taxon>
        <taxon>Arachnida</taxon>
        <taxon>Araneae</taxon>
        <taxon>Araneomorphae</taxon>
        <taxon>Entelegynae</taxon>
        <taxon>Araneoidea</taxon>
        <taxon>Araneidae</taxon>
        <taxon>Caerostris</taxon>
    </lineage>
</organism>
<dbReference type="EMBL" id="BPLQ01008042">
    <property type="protein sequence ID" value="GIY34198.1"/>
    <property type="molecule type" value="Genomic_DNA"/>
</dbReference>
<evidence type="ECO:0000256" key="1">
    <source>
        <dbReference type="SAM" id="MobiDB-lite"/>
    </source>
</evidence>
<comment type="caution">
    <text evidence="2">The sequence shown here is derived from an EMBL/GenBank/DDBJ whole genome shotgun (WGS) entry which is preliminary data.</text>
</comment>
<sequence length="103" mass="11246">MWEEGELPQFVTTEELAAPIAGPTPQSSSTANNSRLKDFRKYVIAASMGHLSNIPANALEANEKANNRLRSGSTIRIINANTMKLGLHRGGRRGFPHWRCSGA</sequence>
<reference evidence="2 3" key="1">
    <citation type="submission" date="2021-06" db="EMBL/GenBank/DDBJ databases">
        <title>Caerostris darwini draft genome.</title>
        <authorList>
            <person name="Kono N."/>
            <person name="Arakawa K."/>
        </authorList>
    </citation>
    <scope>NUCLEOTIDE SEQUENCE [LARGE SCALE GENOMIC DNA]</scope>
</reference>
<gene>
    <name evidence="2" type="ORF">CDAR_32851</name>
</gene>
<dbReference type="AlphaFoldDB" id="A0AAV4SIF7"/>
<proteinExistence type="predicted"/>
<evidence type="ECO:0000313" key="3">
    <source>
        <dbReference type="Proteomes" id="UP001054837"/>
    </source>
</evidence>
<feature type="compositionally biased region" description="Polar residues" evidence="1">
    <location>
        <begin position="24"/>
        <end position="34"/>
    </location>
</feature>
<name>A0AAV4SIF7_9ARAC</name>
<protein>
    <submittedName>
        <fullName evidence="2">Uncharacterized protein</fullName>
    </submittedName>
</protein>
<dbReference type="Proteomes" id="UP001054837">
    <property type="component" value="Unassembled WGS sequence"/>
</dbReference>